<dbReference type="PANTHER" id="PTHR35862">
    <property type="entry name" value="FELS-2 PROPHAGE PROTEIN"/>
    <property type="match status" value="1"/>
</dbReference>
<name>A0ABX9WWM1_9GAMM</name>
<comment type="caution">
    <text evidence="1">The sequence shown here is derived from an EMBL/GenBank/DDBJ whole genome shotgun (WGS) entry which is preliminary data.</text>
</comment>
<evidence type="ECO:0000313" key="2">
    <source>
        <dbReference type="Proteomes" id="UP000271870"/>
    </source>
</evidence>
<keyword evidence="2" id="KW-1185">Reference proteome</keyword>
<dbReference type="InterPro" id="IPR052726">
    <property type="entry name" value="Phage_Baseplate_Hub"/>
</dbReference>
<organism evidence="1 2">
    <name type="scientific">Dickeya undicola</name>
    <dbReference type="NCBI Taxonomy" id="1577887"/>
    <lineage>
        <taxon>Bacteria</taxon>
        <taxon>Pseudomonadati</taxon>
        <taxon>Pseudomonadota</taxon>
        <taxon>Gammaproteobacteria</taxon>
        <taxon>Enterobacterales</taxon>
        <taxon>Pectobacteriaceae</taxon>
        <taxon>Dickeya</taxon>
    </lineage>
</organism>
<dbReference type="PANTHER" id="PTHR35862:SF3">
    <property type="entry name" value="FELS-2 PROPHAGE PROTEIN"/>
    <property type="match status" value="1"/>
</dbReference>
<accession>A0ABX9WWM1</accession>
<protein>
    <submittedName>
        <fullName evidence="1">Late control D family protein</fullName>
    </submittedName>
</protein>
<evidence type="ECO:0000313" key="1">
    <source>
        <dbReference type="EMBL" id="RNM26461.1"/>
    </source>
</evidence>
<dbReference type="EMBL" id="RJLS01000002">
    <property type="protein sequence ID" value="RNM26461.1"/>
    <property type="molecule type" value="Genomic_DNA"/>
</dbReference>
<proteinExistence type="predicted"/>
<dbReference type="RefSeq" id="WP_123249851.1">
    <property type="nucleotide sequence ID" value="NZ_RJLS01000002.1"/>
</dbReference>
<dbReference type="Proteomes" id="UP000271870">
    <property type="component" value="Unassembled WGS sequence"/>
</dbReference>
<reference evidence="1 2" key="1">
    <citation type="submission" date="2018-11" db="EMBL/GenBank/DDBJ databases">
        <title>Characterization of surface water Dickeya isolates.</title>
        <authorList>
            <person name="Van Gijsegem F."/>
            <person name="Pedron J."/>
        </authorList>
    </citation>
    <scope>NUCLEOTIDE SEQUENCE [LARGE SCALE GENOMIC DNA]</scope>
    <source>
        <strain evidence="1 2">FVG10-MFV-A16</strain>
    </source>
</reference>
<sequence length="394" mass="43587">MITKNQIDIGSQLSPDFIITLWDKAMKEQISTSSNIKSRLISLSLTDNIGFESDTLTLELDDSDGKLVMPEKGVNIGISLGWKNKPLISKGIYIVDKITYQGSPDKLIITANSMNFRGAFNSPREESYKNTTLGNLAKTIAVRNELSLSISEKLEQLALKDIIQSNQSDSELLFQLGRNNNFTVTVKNGVLALFEGGFGTSVSGKPMGTKTLERQDCSSFTFKVTERKSQPVVIAKWHDYKDAKTYAVRIKAKEEATKTADAAHPAAKSASSAQGSTEKITNYLSGDTKNASTLSKLYRDKEDATMVAISRWFQIQREGVDFSVQLHTGMEAIVPGMLLNLKGFKQVIDERLWNIKSVVHKLSDRGFTSTLELDILSSDLEYVADYGLLPETTQ</sequence>
<gene>
    <name evidence="1" type="ORF">EFS38_01470</name>
</gene>
<dbReference type="SUPFAM" id="SSF69279">
    <property type="entry name" value="Phage tail proteins"/>
    <property type="match status" value="1"/>
</dbReference>